<dbReference type="InterPro" id="IPR012338">
    <property type="entry name" value="Beta-lactam/transpept-like"/>
</dbReference>
<dbReference type="InterPro" id="IPR050515">
    <property type="entry name" value="Beta-lactam/transpept"/>
</dbReference>
<dbReference type="GO" id="GO:0005886">
    <property type="term" value="C:plasma membrane"/>
    <property type="evidence" value="ECO:0007669"/>
    <property type="project" value="TreeGrafter"/>
</dbReference>
<dbReference type="Pfam" id="PF00905">
    <property type="entry name" value="Transpeptidase"/>
    <property type="match status" value="1"/>
</dbReference>
<dbReference type="SUPFAM" id="SSF56519">
    <property type="entry name" value="Penicillin binding protein dimerisation domain"/>
    <property type="match status" value="1"/>
</dbReference>
<dbReference type="InterPro" id="IPR001460">
    <property type="entry name" value="PCN-bd_Tpept"/>
</dbReference>
<dbReference type="Pfam" id="PF21922">
    <property type="entry name" value="PBP_dimer_2"/>
    <property type="match status" value="1"/>
</dbReference>
<evidence type="ECO:0000313" key="3">
    <source>
        <dbReference type="EMBL" id="CAB4871821.1"/>
    </source>
</evidence>
<dbReference type="GO" id="GO:0008658">
    <property type="term" value="F:penicillin binding"/>
    <property type="evidence" value="ECO:0007669"/>
    <property type="project" value="InterPro"/>
</dbReference>
<feature type="domain" description="Penicillin-binding protein transpeptidase" evidence="1">
    <location>
        <begin position="154"/>
        <end position="477"/>
    </location>
</feature>
<sequence length="498" mass="52101">MTRRLGILGTVIALLFAVLVGQSAYIQFFHADALNNSSLNPRVSFAGLMQPRGDIVAADGTVLATSEAATSGVYPWRRSYPLGSLTSGVIGFSSAIYGTWALESYYNSDLTSHPQPAKSLSQVIAPINSPNTLTLTLQPELQRVAQVALNGRDGAVVAINPKTGAIVAMYSNPTYDPEPLTSPDSTVATAAWKKYVTKNERGFPPLGLMATQQTFAPGSTFKVITAAAAVSARPDIFVKKYPSKAFTTLPTSNKLLWNSGHTACGGNAADMLPGSCDPGFALIGLDLGADVMSATATAFGFNQVPPIDLPGVVSSYFPDPASFSQDLPGLAYSSIGQKDVRATALENALLAAAIANNGVIMKPHLMAEISRADGSIARRYKPSQWLRPLSALQTQQIVPMMQNVVRFGTASGLFRASDDVGAKTGTAQTGNAAENTHNWMIAFAPANNPVIAVAVVVPFQAKSDSGAAVAGPITRCVIQAGLALAQGRHTSGTTSPCR</sequence>
<dbReference type="GO" id="GO:0046677">
    <property type="term" value="P:response to antibiotic"/>
    <property type="evidence" value="ECO:0007669"/>
    <property type="project" value="UniProtKB-KW"/>
</dbReference>
<name>A0A6J7DMK1_9ZZZZ</name>
<dbReference type="Gene3D" id="3.40.710.10">
    <property type="entry name" value="DD-peptidase/beta-lactamase superfamily"/>
    <property type="match status" value="1"/>
</dbReference>
<proteinExistence type="predicted"/>
<dbReference type="InterPro" id="IPR054120">
    <property type="entry name" value="PBPA_dimer"/>
</dbReference>
<feature type="domain" description="Penicillin binding protein A dimerisation" evidence="2">
    <location>
        <begin position="52"/>
        <end position="113"/>
    </location>
</feature>
<dbReference type="AlphaFoldDB" id="A0A6J7DMK1"/>
<gene>
    <name evidence="3" type="ORF">UFOPK3381_00851</name>
</gene>
<dbReference type="PANTHER" id="PTHR30627:SF24">
    <property type="entry name" value="PENICILLIN-BINDING PROTEIN 4B"/>
    <property type="match status" value="1"/>
</dbReference>
<organism evidence="3">
    <name type="scientific">freshwater metagenome</name>
    <dbReference type="NCBI Taxonomy" id="449393"/>
    <lineage>
        <taxon>unclassified sequences</taxon>
        <taxon>metagenomes</taxon>
        <taxon>ecological metagenomes</taxon>
    </lineage>
</organism>
<accession>A0A6J7DMK1</accession>
<dbReference type="GO" id="GO:0008800">
    <property type="term" value="F:beta-lactamase activity"/>
    <property type="evidence" value="ECO:0007669"/>
    <property type="project" value="UniProtKB-EC"/>
</dbReference>
<evidence type="ECO:0000259" key="2">
    <source>
        <dbReference type="Pfam" id="PF21922"/>
    </source>
</evidence>
<evidence type="ECO:0000259" key="1">
    <source>
        <dbReference type="Pfam" id="PF00905"/>
    </source>
</evidence>
<dbReference type="EMBL" id="CAFBLN010000031">
    <property type="protein sequence ID" value="CAB4871821.1"/>
    <property type="molecule type" value="Genomic_DNA"/>
</dbReference>
<reference evidence="3" key="1">
    <citation type="submission" date="2020-05" db="EMBL/GenBank/DDBJ databases">
        <authorList>
            <person name="Chiriac C."/>
            <person name="Salcher M."/>
            <person name="Ghai R."/>
            <person name="Kavagutti S V."/>
        </authorList>
    </citation>
    <scope>NUCLEOTIDE SEQUENCE</scope>
</reference>
<dbReference type="InterPro" id="IPR036138">
    <property type="entry name" value="PBP_dimer_sf"/>
</dbReference>
<dbReference type="GO" id="GO:0071555">
    <property type="term" value="P:cell wall organization"/>
    <property type="evidence" value="ECO:0007669"/>
    <property type="project" value="TreeGrafter"/>
</dbReference>
<protein>
    <submittedName>
        <fullName evidence="3">Unannotated protein</fullName>
    </submittedName>
</protein>
<dbReference type="Gene3D" id="3.90.1310.10">
    <property type="entry name" value="Penicillin-binding protein 2a (Domain 2)"/>
    <property type="match status" value="1"/>
</dbReference>
<dbReference type="SUPFAM" id="SSF56601">
    <property type="entry name" value="beta-lactamase/transpeptidase-like"/>
    <property type="match status" value="1"/>
</dbReference>
<dbReference type="PANTHER" id="PTHR30627">
    <property type="entry name" value="PEPTIDOGLYCAN D,D-TRANSPEPTIDASE"/>
    <property type="match status" value="1"/>
</dbReference>